<evidence type="ECO:0000313" key="1">
    <source>
        <dbReference type="EMBL" id="SVB87296.1"/>
    </source>
</evidence>
<dbReference type="EMBL" id="UINC01061576">
    <property type="protein sequence ID" value="SVB87296.1"/>
    <property type="molecule type" value="Genomic_DNA"/>
</dbReference>
<sequence length="91" mass="9639">LDNLYTTVKSDVVSSINEVFTMLNTKLSDIVEDQSPELGNDLNLNTHSITGTGDINITGLYYGGLDGTVTTTTHANAPENNSTSVATTAFN</sequence>
<reference evidence="1" key="1">
    <citation type="submission" date="2018-05" db="EMBL/GenBank/DDBJ databases">
        <authorList>
            <person name="Lanie J.A."/>
            <person name="Ng W.-L."/>
            <person name="Kazmierczak K.M."/>
            <person name="Andrzejewski T.M."/>
            <person name="Davidsen T.M."/>
            <person name="Wayne K.J."/>
            <person name="Tettelin H."/>
            <person name="Glass J.I."/>
            <person name="Rusch D."/>
            <person name="Podicherti R."/>
            <person name="Tsui H.-C.T."/>
            <person name="Winkler M.E."/>
        </authorList>
    </citation>
    <scope>NUCLEOTIDE SEQUENCE</scope>
</reference>
<name>A0A382HJ30_9ZZZZ</name>
<accession>A0A382HJ30</accession>
<gene>
    <name evidence="1" type="ORF">METZ01_LOCUS240150</name>
</gene>
<feature type="non-terminal residue" evidence="1">
    <location>
        <position position="1"/>
    </location>
</feature>
<protein>
    <submittedName>
        <fullName evidence="1">Uncharacterized protein</fullName>
    </submittedName>
</protein>
<dbReference type="AlphaFoldDB" id="A0A382HJ30"/>
<organism evidence="1">
    <name type="scientific">marine metagenome</name>
    <dbReference type="NCBI Taxonomy" id="408172"/>
    <lineage>
        <taxon>unclassified sequences</taxon>
        <taxon>metagenomes</taxon>
        <taxon>ecological metagenomes</taxon>
    </lineage>
</organism>
<proteinExistence type="predicted"/>
<feature type="non-terminal residue" evidence="1">
    <location>
        <position position="91"/>
    </location>
</feature>